<keyword evidence="1 8" id="KW-0963">Cytoplasm</keyword>
<comment type="subcellular location">
    <subcellularLocation>
        <location evidence="8">Cytoplasm</location>
    </subcellularLocation>
</comment>
<gene>
    <name evidence="8" type="primary">mobA</name>
    <name evidence="10" type="ORF">BB776_01480</name>
</gene>
<evidence type="ECO:0000256" key="1">
    <source>
        <dbReference type="ARBA" id="ARBA00022490"/>
    </source>
</evidence>
<feature type="domain" description="MobA-like NTP transferase" evidence="9">
    <location>
        <begin position="6"/>
        <end position="156"/>
    </location>
</feature>
<dbReference type="HAMAP" id="MF_00316">
    <property type="entry name" value="MobA"/>
    <property type="match status" value="1"/>
</dbReference>
<comment type="domain">
    <text evidence="8">The N-terminal domain determines nucleotide recognition and specific binding, while the C-terminal domain determines the specific binding to the target protein.</text>
</comment>
<dbReference type="PANTHER" id="PTHR19136">
    <property type="entry name" value="MOLYBDENUM COFACTOR GUANYLYLTRANSFERASE"/>
    <property type="match status" value="1"/>
</dbReference>
<keyword evidence="7 8" id="KW-0501">Molybdenum cofactor biosynthesis</keyword>
<feature type="binding site" evidence="8">
    <location>
        <position position="21"/>
    </location>
    <ligand>
        <name>GTP</name>
        <dbReference type="ChEBI" id="CHEBI:37565"/>
    </ligand>
</feature>
<dbReference type="PANTHER" id="PTHR19136:SF81">
    <property type="entry name" value="MOLYBDENUM COFACTOR GUANYLYLTRANSFERASE"/>
    <property type="match status" value="1"/>
</dbReference>
<dbReference type="InterPro" id="IPR013482">
    <property type="entry name" value="Molybde_CF_guanTrfase"/>
</dbReference>
<sequence length="202" mass="22041">MKETVGILLAGGLSRRFGSPKAFAELDGKAFYEYAYDALAAVCEHVVVITRPELKGRFPQTLDVISDSQKFAGLGPLAGIYTAMAERPARQYLVLPCDMPFIGAAETSALMQAASPGVDITAIRTDDHDIPLFSLWNGRILDRLEQELDEEQLRVMVFMAKVETEWLDSSAVGETDAFRNINKPGFLKGADEHGSDTSTGPI</sequence>
<keyword evidence="10" id="KW-0548">Nucleotidyltransferase</keyword>
<accession>A0ABX3D2N4</accession>
<feature type="binding site" evidence="8">
    <location>
        <position position="67"/>
    </location>
    <ligand>
        <name>GTP</name>
        <dbReference type="ChEBI" id="CHEBI:37565"/>
    </ligand>
</feature>
<dbReference type="Gene3D" id="3.90.550.10">
    <property type="entry name" value="Spore Coat Polysaccharide Biosynthesis Protein SpsA, Chain A"/>
    <property type="match status" value="1"/>
</dbReference>
<comment type="similarity">
    <text evidence="8">Belongs to the MobA family.</text>
</comment>
<organism evidence="10 11">
    <name type="scientific">Planococcus salinarum</name>
    <dbReference type="NCBI Taxonomy" id="622695"/>
    <lineage>
        <taxon>Bacteria</taxon>
        <taxon>Bacillati</taxon>
        <taxon>Bacillota</taxon>
        <taxon>Bacilli</taxon>
        <taxon>Bacillales</taxon>
        <taxon>Caryophanaceae</taxon>
        <taxon>Planococcus</taxon>
    </lineage>
</organism>
<comment type="cofactor">
    <cofactor evidence="8">
        <name>Mg(2+)</name>
        <dbReference type="ChEBI" id="CHEBI:18420"/>
    </cofactor>
</comment>
<evidence type="ECO:0000313" key="10">
    <source>
        <dbReference type="EMBL" id="OHX53923.1"/>
    </source>
</evidence>
<keyword evidence="11" id="KW-1185">Reference proteome</keyword>
<evidence type="ECO:0000256" key="4">
    <source>
        <dbReference type="ARBA" id="ARBA00022741"/>
    </source>
</evidence>
<comment type="caution">
    <text evidence="8">Lacks conserved residue(s) required for the propagation of feature annotation.</text>
</comment>
<comment type="caution">
    <text evidence="10">The sequence shown here is derived from an EMBL/GenBank/DDBJ whole genome shotgun (WGS) entry which is preliminary data.</text>
</comment>
<evidence type="ECO:0000256" key="7">
    <source>
        <dbReference type="ARBA" id="ARBA00023150"/>
    </source>
</evidence>
<evidence type="ECO:0000256" key="8">
    <source>
        <dbReference type="HAMAP-Rule" id="MF_00316"/>
    </source>
</evidence>
<proteinExistence type="inferred from homology"/>
<reference evidence="10" key="1">
    <citation type="submission" date="2016-07" db="EMBL/GenBank/DDBJ databases">
        <title>Draft genome Planococcus salivarum.</title>
        <authorList>
            <person name="See-Too W.S."/>
        </authorList>
    </citation>
    <scope>NUCLEOTIDE SEQUENCE [LARGE SCALE GENOMIC DNA]</scope>
    <source>
        <strain evidence="10">DSM 23820</strain>
    </source>
</reference>
<dbReference type="Pfam" id="PF12804">
    <property type="entry name" value="NTP_transf_3"/>
    <property type="match status" value="1"/>
</dbReference>
<protein>
    <recommendedName>
        <fullName evidence="8">Probable molybdenum cofactor guanylyltransferase</fullName>
        <shortName evidence="8">MoCo guanylyltransferase</shortName>
        <ecNumber evidence="8">2.7.7.77</ecNumber>
    </recommendedName>
    <alternativeName>
        <fullName evidence="8">GTP:molybdopterin guanylyltransferase</fullName>
    </alternativeName>
    <alternativeName>
        <fullName evidence="8">Mo-MPT guanylyltransferase</fullName>
    </alternativeName>
    <alternativeName>
        <fullName evidence="8">Molybdopterin guanylyltransferase</fullName>
    </alternativeName>
    <alternativeName>
        <fullName evidence="8">Molybdopterin-guanine dinucleotide synthase</fullName>
        <shortName evidence="8">MGD synthase</shortName>
    </alternativeName>
</protein>
<evidence type="ECO:0000259" key="9">
    <source>
        <dbReference type="Pfam" id="PF12804"/>
    </source>
</evidence>
<dbReference type="GO" id="GO:0016779">
    <property type="term" value="F:nucleotidyltransferase activity"/>
    <property type="evidence" value="ECO:0007669"/>
    <property type="project" value="UniProtKB-KW"/>
</dbReference>
<dbReference type="EMBL" id="MBQG01000054">
    <property type="protein sequence ID" value="OHX53923.1"/>
    <property type="molecule type" value="Genomic_DNA"/>
</dbReference>
<feature type="binding site" evidence="8">
    <location>
        <begin position="9"/>
        <end position="11"/>
    </location>
    <ligand>
        <name>GTP</name>
        <dbReference type="ChEBI" id="CHEBI:37565"/>
    </ligand>
</feature>
<evidence type="ECO:0000313" key="11">
    <source>
        <dbReference type="Proteomes" id="UP000242153"/>
    </source>
</evidence>
<keyword evidence="5 8" id="KW-0460">Magnesium</keyword>
<dbReference type="RefSeq" id="WP_071151920.1">
    <property type="nucleotide sequence ID" value="NZ_QQRT01000003.1"/>
</dbReference>
<comment type="catalytic activity">
    <reaction evidence="8">
        <text>Mo-molybdopterin + GTP + H(+) = Mo-molybdopterin guanine dinucleotide + diphosphate</text>
        <dbReference type="Rhea" id="RHEA:34243"/>
        <dbReference type="ChEBI" id="CHEBI:15378"/>
        <dbReference type="ChEBI" id="CHEBI:33019"/>
        <dbReference type="ChEBI" id="CHEBI:37565"/>
        <dbReference type="ChEBI" id="CHEBI:71302"/>
        <dbReference type="ChEBI" id="CHEBI:71310"/>
        <dbReference type="EC" id="2.7.7.77"/>
    </reaction>
</comment>
<evidence type="ECO:0000256" key="3">
    <source>
        <dbReference type="ARBA" id="ARBA00022723"/>
    </source>
</evidence>
<keyword evidence="3 8" id="KW-0479">Metal-binding</keyword>
<evidence type="ECO:0000256" key="2">
    <source>
        <dbReference type="ARBA" id="ARBA00022679"/>
    </source>
</evidence>
<keyword evidence="2 8" id="KW-0808">Transferase</keyword>
<dbReference type="CDD" id="cd02503">
    <property type="entry name" value="MobA"/>
    <property type="match status" value="1"/>
</dbReference>
<evidence type="ECO:0000256" key="5">
    <source>
        <dbReference type="ARBA" id="ARBA00022842"/>
    </source>
</evidence>
<dbReference type="EC" id="2.7.7.77" evidence="8"/>
<feature type="binding site" evidence="8">
    <location>
        <position position="98"/>
    </location>
    <ligand>
        <name>GTP</name>
        <dbReference type="ChEBI" id="CHEBI:37565"/>
    </ligand>
</feature>
<comment type="function">
    <text evidence="8">Transfers a GMP moiety from GTP to Mo-molybdopterin (Mo-MPT) cofactor (Moco or molybdenum cofactor) to form Mo-molybdopterin guanine dinucleotide (Mo-MGD) cofactor.</text>
</comment>
<feature type="binding site" evidence="8">
    <location>
        <position position="98"/>
    </location>
    <ligand>
        <name>Mg(2+)</name>
        <dbReference type="ChEBI" id="CHEBI:18420"/>
    </ligand>
</feature>
<name>A0ABX3D2N4_9BACL</name>
<evidence type="ECO:0000256" key="6">
    <source>
        <dbReference type="ARBA" id="ARBA00023134"/>
    </source>
</evidence>
<dbReference type="InterPro" id="IPR029044">
    <property type="entry name" value="Nucleotide-diphossugar_trans"/>
</dbReference>
<keyword evidence="6 8" id="KW-0342">GTP-binding</keyword>
<keyword evidence="4 8" id="KW-0547">Nucleotide-binding</keyword>
<dbReference type="SUPFAM" id="SSF53448">
    <property type="entry name" value="Nucleotide-diphospho-sugar transferases"/>
    <property type="match status" value="1"/>
</dbReference>
<dbReference type="Proteomes" id="UP000242153">
    <property type="component" value="Unassembled WGS sequence"/>
</dbReference>
<dbReference type="InterPro" id="IPR025877">
    <property type="entry name" value="MobA-like_NTP_Trfase"/>
</dbReference>